<reference evidence="2" key="1">
    <citation type="journal article" date="2020" name="bioRxiv">
        <title>Comparative genomics of Chlamydomonas.</title>
        <authorList>
            <person name="Craig R.J."/>
            <person name="Hasan A.R."/>
            <person name="Ness R.W."/>
            <person name="Keightley P.D."/>
        </authorList>
    </citation>
    <scope>NUCLEOTIDE SEQUENCE</scope>
    <source>
        <strain evidence="2">SAG 7.73</strain>
    </source>
</reference>
<dbReference type="PANTHER" id="PTHR15887:SF1">
    <property type="entry name" value="TRANSMEMBRANE PROTEIN 69"/>
    <property type="match status" value="1"/>
</dbReference>
<name>A0A835W7R2_CHLIN</name>
<feature type="transmembrane region" description="Helical" evidence="1">
    <location>
        <begin position="81"/>
        <end position="97"/>
    </location>
</feature>
<protein>
    <submittedName>
        <fullName evidence="2">Uncharacterized protein</fullName>
    </submittedName>
</protein>
<dbReference type="Pfam" id="PF11911">
    <property type="entry name" value="DUF3429"/>
    <property type="match status" value="1"/>
</dbReference>
<keyword evidence="1" id="KW-0472">Membrane</keyword>
<dbReference type="PANTHER" id="PTHR15887">
    <property type="entry name" value="TRANSMEMBRANE PROTEIN 69"/>
    <property type="match status" value="1"/>
</dbReference>
<keyword evidence="3" id="KW-1185">Reference proteome</keyword>
<feature type="transmembrane region" description="Helical" evidence="1">
    <location>
        <begin position="186"/>
        <end position="207"/>
    </location>
</feature>
<evidence type="ECO:0000313" key="3">
    <source>
        <dbReference type="Proteomes" id="UP000650467"/>
    </source>
</evidence>
<dbReference type="EMBL" id="JAEHOC010000009">
    <property type="protein sequence ID" value="KAG2438716.1"/>
    <property type="molecule type" value="Genomic_DNA"/>
</dbReference>
<dbReference type="OrthoDB" id="194289at2759"/>
<dbReference type="Proteomes" id="UP000650467">
    <property type="component" value="Unassembled WGS sequence"/>
</dbReference>
<keyword evidence="1" id="KW-1133">Transmembrane helix</keyword>
<organism evidence="2 3">
    <name type="scientific">Chlamydomonas incerta</name>
    <dbReference type="NCBI Taxonomy" id="51695"/>
    <lineage>
        <taxon>Eukaryota</taxon>
        <taxon>Viridiplantae</taxon>
        <taxon>Chlorophyta</taxon>
        <taxon>core chlorophytes</taxon>
        <taxon>Chlorophyceae</taxon>
        <taxon>CS clade</taxon>
        <taxon>Chlamydomonadales</taxon>
        <taxon>Chlamydomonadaceae</taxon>
        <taxon>Chlamydomonas</taxon>
    </lineage>
</organism>
<sequence length="211" mass="22369">MPVYPKLLGFAGAIPFLTLTPQLLTAAGMPDLIDYCARMQQVYGGSIVTFLGAVHWGLAMQSQTIVAPGTRKAQGALNERYVWSVVPSLAAVPALLLEPAQGSLAISCLLAICYMSDSSYFKHGYLPAWYMSLRGYLTVLSMMSMLATTTYYLKRDLDRARRRMEEEDAQRAARMEARAAGLGGEAAVGGLAAAAGASGAVAAAAGLPAKR</sequence>
<feature type="transmembrane region" description="Helical" evidence="1">
    <location>
        <begin position="42"/>
        <end position="60"/>
    </location>
</feature>
<dbReference type="InterPro" id="IPR021836">
    <property type="entry name" value="DUF3429"/>
</dbReference>
<evidence type="ECO:0000313" key="2">
    <source>
        <dbReference type="EMBL" id="KAG2438716.1"/>
    </source>
</evidence>
<feature type="transmembrane region" description="Helical" evidence="1">
    <location>
        <begin position="133"/>
        <end position="153"/>
    </location>
</feature>
<accession>A0A835W7R2</accession>
<comment type="caution">
    <text evidence="2">The sequence shown here is derived from an EMBL/GenBank/DDBJ whole genome shotgun (WGS) entry which is preliminary data.</text>
</comment>
<proteinExistence type="predicted"/>
<gene>
    <name evidence="2" type="ORF">HXX76_005262</name>
</gene>
<evidence type="ECO:0000256" key="1">
    <source>
        <dbReference type="SAM" id="Phobius"/>
    </source>
</evidence>
<keyword evidence="1" id="KW-0812">Transmembrane</keyword>
<dbReference type="AlphaFoldDB" id="A0A835W7R2"/>